<protein>
    <recommendedName>
        <fullName evidence="3">Sec translocon accessory complex subunit YajC</fullName>
    </recommendedName>
</protein>
<dbReference type="Pfam" id="PF02699">
    <property type="entry name" value="YajC"/>
    <property type="match status" value="1"/>
</dbReference>
<evidence type="ECO:0000256" key="6">
    <source>
        <dbReference type="ARBA" id="ARBA00022692"/>
    </source>
</evidence>
<evidence type="ECO:0000256" key="2">
    <source>
        <dbReference type="ARBA" id="ARBA00006742"/>
    </source>
</evidence>
<dbReference type="NCBIfam" id="TIGR00739">
    <property type="entry name" value="yajC"/>
    <property type="match status" value="1"/>
</dbReference>
<dbReference type="SMART" id="SM01323">
    <property type="entry name" value="YajC"/>
    <property type="match status" value="1"/>
</dbReference>
<evidence type="ECO:0000256" key="5">
    <source>
        <dbReference type="ARBA" id="ARBA00022475"/>
    </source>
</evidence>
<keyword evidence="5" id="KW-1003">Cell membrane</keyword>
<evidence type="ECO:0000256" key="3">
    <source>
        <dbReference type="ARBA" id="ARBA00014962"/>
    </source>
</evidence>
<keyword evidence="13" id="KW-1185">Reference proteome</keyword>
<evidence type="ECO:0000256" key="7">
    <source>
        <dbReference type="ARBA" id="ARBA00022927"/>
    </source>
</evidence>
<dbReference type="GO" id="GO:0005886">
    <property type="term" value="C:plasma membrane"/>
    <property type="evidence" value="ECO:0007669"/>
    <property type="project" value="UniProtKB-SubCell"/>
</dbReference>
<keyword evidence="9" id="KW-0811">Translocation</keyword>
<sequence length="117" mass="12774">MTTTFASVILQAQPGGGAMMPIMLVGMIVVMYFFMIRPQQKRAKEQKKFTEGTGTGDKVILTSGIHGRIVRTNDDGTVAVEIDRNTTVTIERAAISMEMTMAYQKKNGTNTTTPVKA</sequence>
<gene>
    <name evidence="12" type="primary">yajC</name>
    <name evidence="12" type="ORF">F0919_09935</name>
</gene>
<dbReference type="PRINTS" id="PR01853">
    <property type="entry name" value="YAJCTRNLCASE"/>
</dbReference>
<name>A0A5M6CI75_9BACT</name>
<evidence type="ECO:0000313" key="13">
    <source>
        <dbReference type="Proteomes" id="UP000323632"/>
    </source>
</evidence>
<organism evidence="12 13">
    <name type="scientific">Taibaiella lutea</name>
    <dbReference type="NCBI Taxonomy" id="2608001"/>
    <lineage>
        <taxon>Bacteria</taxon>
        <taxon>Pseudomonadati</taxon>
        <taxon>Bacteroidota</taxon>
        <taxon>Chitinophagia</taxon>
        <taxon>Chitinophagales</taxon>
        <taxon>Chitinophagaceae</taxon>
        <taxon>Taibaiella</taxon>
    </lineage>
</organism>
<keyword evidence="10 11" id="KW-0472">Membrane</keyword>
<evidence type="ECO:0000256" key="11">
    <source>
        <dbReference type="SAM" id="Phobius"/>
    </source>
</evidence>
<accession>A0A5M6CI75</accession>
<comment type="subcellular location">
    <subcellularLocation>
        <location evidence="1">Cell membrane</location>
        <topology evidence="1">Single-pass membrane protein</topology>
    </subcellularLocation>
</comment>
<evidence type="ECO:0000313" key="12">
    <source>
        <dbReference type="EMBL" id="KAA5534911.1"/>
    </source>
</evidence>
<evidence type="ECO:0000256" key="4">
    <source>
        <dbReference type="ARBA" id="ARBA00022448"/>
    </source>
</evidence>
<dbReference type="GO" id="GO:0015031">
    <property type="term" value="P:protein transport"/>
    <property type="evidence" value="ECO:0007669"/>
    <property type="project" value="UniProtKB-KW"/>
</dbReference>
<dbReference type="EMBL" id="VWSH01000002">
    <property type="protein sequence ID" value="KAA5534911.1"/>
    <property type="molecule type" value="Genomic_DNA"/>
</dbReference>
<evidence type="ECO:0000256" key="9">
    <source>
        <dbReference type="ARBA" id="ARBA00023010"/>
    </source>
</evidence>
<dbReference type="PANTHER" id="PTHR33909:SF1">
    <property type="entry name" value="SEC TRANSLOCON ACCESSORY COMPLEX SUBUNIT YAJC"/>
    <property type="match status" value="1"/>
</dbReference>
<keyword evidence="8 11" id="KW-1133">Transmembrane helix</keyword>
<reference evidence="12 13" key="1">
    <citation type="submission" date="2019-09" db="EMBL/GenBank/DDBJ databases">
        <title>Genome sequence and assembly of Taibaiella sp.</title>
        <authorList>
            <person name="Chhetri G."/>
        </authorList>
    </citation>
    <scope>NUCLEOTIDE SEQUENCE [LARGE SCALE GENOMIC DNA]</scope>
    <source>
        <strain evidence="12 13">KVB11</strain>
    </source>
</reference>
<comment type="similarity">
    <text evidence="2">Belongs to the YajC family.</text>
</comment>
<keyword evidence="7" id="KW-0653">Protein transport</keyword>
<evidence type="ECO:0000256" key="8">
    <source>
        <dbReference type="ARBA" id="ARBA00022989"/>
    </source>
</evidence>
<dbReference type="RefSeq" id="WP_150032590.1">
    <property type="nucleotide sequence ID" value="NZ_VWSH01000002.1"/>
</dbReference>
<dbReference type="AlphaFoldDB" id="A0A5M6CI75"/>
<keyword evidence="4" id="KW-0813">Transport</keyword>
<dbReference type="PANTHER" id="PTHR33909">
    <property type="entry name" value="SEC TRANSLOCON ACCESSORY COMPLEX SUBUNIT YAJC"/>
    <property type="match status" value="1"/>
</dbReference>
<comment type="caution">
    <text evidence="12">The sequence shown here is derived from an EMBL/GenBank/DDBJ whole genome shotgun (WGS) entry which is preliminary data.</text>
</comment>
<keyword evidence="6 11" id="KW-0812">Transmembrane</keyword>
<evidence type="ECO:0000256" key="1">
    <source>
        <dbReference type="ARBA" id="ARBA00004162"/>
    </source>
</evidence>
<dbReference type="InterPro" id="IPR003849">
    <property type="entry name" value="Preprotein_translocase_YajC"/>
</dbReference>
<dbReference type="Proteomes" id="UP000323632">
    <property type="component" value="Unassembled WGS sequence"/>
</dbReference>
<proteinExistence type="inferred from homology"/>
<feature type="transmembrane region" description="Helical" evidence="11">
    <location>
        <begin position="18"/>
        <end position="36"/>
    </location>
</feature>
<evidence type="ECO:0000256" key="10">
    <source>
        <dbReference type="ARBA" id="ARBA00023136"/>
    </source>
</evidence>